<comment type="caution">
    <text evidence="1">The sequence shown here is derived from an EMBL/GenBank/DDBJ whole genome shotgun (WGS) entry which is preliminary data.</text>
</comment>
<sequence length="498" mass="56386">MTDLQILYFTSIFSLFIFVFIANKIVTKKSNSTPNLPPGPLKLPIIGNIHNLIGSLPHHKLRDLSTKYGPLMHLKLGEVSTIVVSSSEYAKEVLKTHDLVFASRPPILASKIMSYDSLGMSFAPYGDYWRQLGKICTLELLSSKRVQSFQPIRSEEISNLIKSIASKEGSQINLTKEVFSTIFTITSRLAFGKKCKENQKFISVVKEAVEVAGGFELGDLFPSFKWLQHMSGLKPKLEKLHKQADKIMQNIIDDHREANKSRVNEDEGEKVEEDLIDVLLNQDCLSDNSVKAVILDMYGGGSETSAATIVWAVAEMIKNPRIMEKVQAEVREAFDKEKITKESDIDKSKYLKYVVKETLRLHPPGAFLLPRECGQACQINGYDIPFKSKVIVNVWAIGRDPNHWTDPEIFYPERFIENLVDYKGNNYEYIPFGSGRRICPGITFGLANVEFSLALLMYHFDWKLPIGVKKENLDMSETFGVTMAKKEDLYLIPSTYHP</sequence>
<reference evidence="1" key="1">
    <citation type="submission" date="2023-10" db="EMBL/GenBank/DDBJ databases">
        <authorList>
            <person name="Rodriguez Cubillos JULIANA M."/>
            <person name="De Vega J."/>
        </authorList>
    </citation>
    <scope>NUCLEOTIDE SEQUENCE</scope>
</reference>
<dbReference type="Proteomes" id="UP001177021">
    <property type="component" value="Unassembled WGS sequence"/>
</dbReference>
<proteinExistence type="predicted"/>
<keyword evidence="2" id="KW-1185">Reference proteome</keyword>
<evidence type="ECO:0000313" key="2">
    <source>
        <dbReference type="Proteomes" id="UP001177021"/>
    </source>
</evidence>
<organism evidence="1 2">
    <name type="scientific">Trifolium pratense</name>
    <name type="common">Red clover</name>
    <dbReference type="NCBI Taxonomy" id="57577"/>
    <lineage>
        <taxon>Eukaryota</taxon>
        <taxon>Viridiplantae</taxon>
        <taxon>Streptophyta</taxon>
        <taxon>Embryophyta</taxon>
        <taxon>Tracheophyta</taxon>
        <taxon>Spermatophyta</taxon>
        <taxon>Magnoliopsida</taxon>
        <taxon>eudicotyledons</taxon>
        <taxon>Gunneridae</taxon>
        <taxon>Pentapetalae</taxon>
        <taxon>rosids</taxon>
        <taxon>fabids</taxon>
        <taxon>Fabales</taxon>
        <taxon>Fabaceae</taxon>
        <taxon>Papilionoideae</taxon>
        <taxon>50 kb inversion clade</taxon>
        <taxon>NPAAA clade</taxon>
        <taxon>Hologalegina</taxon>
        <taxon>IRL clade</taxon>
        <taxon>Trifolieae</taxon>
        <taxon>Trifolium</taxon>
    </lineage>
</organism>
<protein>
    <submittedName>
        <fullName evidence="1">Uncharacterized protein</fullName>
    </submittedName>
</protein>
<evidence type="ECO:0000313" key="1">
    <source>
        <dbReference type="EMBL" id="CAJ2639995.1"/>
    </source>
</evidence>
<dbReference type="EMBL" id="CASHSV030000024">
    <property type="protein sequence ID" value="CAJ2639995.1"/>
    <property type="molecule type" value="Genomic_DNA"/>
</dbReference>
<accession>A0ACB0J789</accession>
<name>A0ACB0J789_TRIPR</name>
<gene>
    <name evidence="1" type="ORF">MILVUS5_LOCUS9927</name>
</gene>